<gene>
    <name evidence="2" type="ORF">IPOD504_LOCUS11076</name>
</gene>
<dbReference type="EMBL" id="OW152839">
    <property type="protein sequence ID" value="CAH2060495.1"/>
    <property type="molecule type" value="Genomic_DNA"/>
</dbReference>
<dbReference type="Proteomes" id="UP000837857">
    <property type="component" value="Chromosome 27"/>
</dbReference>
<feature type="non-terminal residue" evidence="2">
    <location>
        <position position="181"/>
    </location>
</feature>
<reference evidence="2" key="1">
    <citation type="submission" date="2022-03" db="EMBL/GenBank/DDBJ databases">
        <authorList>
            <person name="Martin H S."/>
        </authorList>
    </citation>
    <scope>NUCLEOTIDE SEQUENCE</scope>
</reference>
<feature type="region of interest" description="Disordered" evidence="1">
    <location>
        <begin position="116"/>
        <end position="141"/>
    </location>
</feature>
<organism evidence="2 3">
    <name type="scientific">Iphiclides podalirius</name>
    <name type="common">scarce swallowtail</name>
    <dbReference type="NCBI Taxonomy" id="110791"/>
    <lineage>
        <taxon>Eukaryota</taxon>
        <taxon>Metazoa</taxon>
        <taxon>Ecdysozoa</taxon>
        <taxon>Arthropoda</taxon>
        <taxon>Hexapoda</taxon>
        <taxon>Insecta</taxon>
        <taxon>Pterygota</taxon>
        <taxon>Neoptera</taxon>
        <taxon>Endopterygota</taxon>
        <taxon>Lepidoptera</taxon>
        <taxon>Glossata</taxon>
        <taxon>Ditrysia</taxon>
        <taxon>Papilionoidea</taxon>
        <taxon>Papilionidae</taxon>
        <taxon>Papilioninae</taxon>
        <taxon>Iphiclides</taxon>
    </lineage>
</organism>
<keyword evidence="3" id="KW-1185">Reference proteome</keyword>
<proteinExistence type="predicted"/>
<name>A0ABN8INY8_9NEOP</name>
<sequence>MATYGPTCLKRTGKAVLEHRKIVQKPAKLIQTNRFYSGLRDATILCRFHASDSGAVGCKLGKLEGQSKATFAALFGLRAGGGVDLSAAYRYNQNMMEYYTCFPPFPGDRPMGAAGARDGYAPANGGARSVSQGERGATIGPRTLGGLPSLCASAALKFAGMPEAARPVPLPSPRTSGLSVP</sequence>
<evidence type="ECO:0000256" key="1">
    <source>
        <dbReference type="SAM" id="MobiDB-lite"/>
    </source>
</evidence>
<protein>
    <submittedName>
        <fullName evidence="2">Uncharacterized protein</fullName>
    </submittedName>
</protein>
<evidence type="ECO:0000313" key="2">
    <source>
        <dbReference type="EMBL" id="CAH2060495.1"/>
    </source>
</evidence>
<evidence type="ECO:0000313" key="3">
    <source>
        <dbReference type="Proteomes" id="UP000837857"/>
    </source>
</evidence>
<accession>A0ABN8INY8</accession>